<dbReference type="Proteomes" id="UP000235220">
    <property type="component" value="Chromosome 15"/>
</dbReference>
<gene>
    <name evidence="11" type="primary">LOC108991631</name>
</gene>
<organism evidence="10 11">
    <name type="scientific">Juglans regia</name>
    <name type="common">English walnut</name>
    <dbReference type="NCBI Taxonomy" id="51240"/>
    <lineage>
        <taxon>Eukaryota</taxon>
        <taxon>Viridiplantae</taxon>
        <taxon>Streptophyta</taxon>
        <taxon>Embryophyta</taxon>
        <taxon>Tracheophyta</taxon>
        <taxon>Spermatophyta</taxon>
        <taxon>Magnoliopsida</taxon>
        <taxon>eudicotyledons</taxon>
        <taxon>Gunneridae</taxon>
        <taxon>Pentapetalae</taxon>
        <taxon>rosids</taxon>
        <taxon>fabids</taxon>
        <taxon>Fagales</taxon>
        <taxon>Juglandaceae</taxon>
        <taxon>Juglans</taxon>
    </lineage>
</organism>
<evidence type="ECO:0000256" key="2">
    <source>
        <dbReference type="ARBA" id="ARBA00022614"/>
    </source>
</evidence>
<dbReference type="SUPFAM" id="SSF52540">
    <property type="entry name" value="P-loop containing nucleoside triphosphate hydrolases"/>
    <property type="match status" value="1"/>
</dbReference>
<evidence type="ECO:0000259" key="8">
    <source>
        <dbReference type="Pfam" id="PF00931"/>
    </source>
</evidence>
<dbReference type="InParanoid" id="A0A6P9EB29"/>
<keyword evidence="10" id="KW-1185">Reference proteome</keyword>
<dbReference type="Pfam" id="PF00931">
    <property type="entry name" value="NB-ARC"/>
    <property type="match status" value="1"/>
</dbReference>
<dbReference type="RefSeq" id="XP_035541558.1">
    <property type="nucleotide sequence ID" value="XM_035685665.1"/>
</dbReference>
<name>A0A6P9EB29_JUGRE</name>
<dbReference type="InterPro" id="IPR032675">
    <property type="entry name" value="LRR_dom_sf"/>
</dbReference>
<protein>
    <submittedName>
        <fullName evidence="11">Probable disease resistance protein At4g27220 isoform X1</fullName>
    </submittedName>
</protein>
<dbReference type="GO" id="GO:0006952">
    <property type="term" value="P:defense response"/>
    <property type="evidence" value="ECO:0007669"/>
    <property type="project" value="UniProtKB-KW"/>
</dbReference>
<evidence type="ECO:0000256" key="7">
    <source>
        <dbReference type="SAM" id="MobiDB-lite"/>
    </source>
</evidence>
<feature type="domain" description="Disease resistance protein At4g27190-like leucine-rich repeats" evidence="9">
    <location>
        <begin position="1093"/>
        <end position="1203"/>
    </location>
</feature>
<dbReference type="InterPro" id="IPR050905">
    <property type="entry name" value="Plant_NBS-LRR"/>
</dbReference>
<evidence type="ECO:0000259" key="9">
    <source>
        <dbReference type="Pfam" id="PF23247"/>
    </source>
</evidence>
<evidence type="ECO:0000256" key="6">
    <source>
        <dbReference type="ARBA" id="ARBA00022840"/>
    </source>
</evidence>
<comment type="similarity">
    <text evidence="1">Belongs to the disease resistance NB-LRR family.</text>
</comment>
<proteinExistence type="inferred from homology"/>
<dbReference type="GeneID" id="108991631"/>
<dbReference type="PANTHER" id="PTHR33463">
    <property type="entry name" value="NB-ARC DOMAIN-CONTAINING PROTEIN-RELATED"/>
    <property type="match status" value="1"/>
</dbReference>
<sequence length="1334" mass="151364">MENIISLIVEYSVGPIGKQFGYLVFYKSSIATLEEKFRRALEKKEAVQQSVNGAQWNQEVVASEVKTWLTNVEKKIEEIQKFLGEDVKANRMCLNGWCPDLKLCYSLGKKAKKNTQAIIQLLEEGEKYDRVYNIAPPLKVRSPSTELFKDFESRKSTIQNVLNALKNDNIDMIALCGMGGMGKTKMAKEIKRRVESDNLFHKVAITVVSQNPNFIKIQGELAESLGTRLKAESLQGRADELHSILTENKKVLLILDDVWKPLDNQDIEDIGVYYAFKEKSCKILLTSRNGEPSNGIEIHETFRVDLLSEEEAWNLFVEMTGDCVNSSDLISIAKQVAKECAGSPLAIATVGGALSNKSDKNEWKAALQQLKMSIPQNINGQLKVYSNIEFSYNYLESDEAKSCFLLCCLYPEDYDVPIENLVRYGVAKRFLKGLGTVEQTRVLVHTIVKNLRRSNLLLDSNEKECVKMHDVVRDVDISIASRDENGFMVVLHEGLEEWPQKDRYDSYTTISLLLGEMKWHPTELKCPKLQLLQLLCLNLSKTFPDNLLDGMKELKMLCLQNSYFTLPTLPPSIQILQNLQMLNLQHCSLGDVSVIGTLGNLEILGFPDCDIEELPSEIGNLSRLKLLDMKECVFLKQIAAGVLSNLSRLEELYVGGFNKWGCRTTMEANGEVKANNASLVELIPYSSQLVVLEISVPSICYLPKELHFSNSNFRFRINISINDIPGSDGSLDERYLFENSLKLEVEDASDLGEHQTIRSLLKNAVVLNSDIEKNWKHIWFEKEEKEILPCNLKCLTINRCEDLEYLLEATSDSTPPNSFHLLESLSLHYLPRLIGICKSTDSVEVEREGSSASTTVAHKLFSSNTILWVPNLKRLIVGDCGSLEVVFDLEGLKVKENRKPILAVLSELTLWDLSWMSHVWKNIPPGFQGFQNLTLIDIMGCGSLRNLLSASIAKLLVQLQVVTIRDCNLMENIIQREYEAGEERRAYILSNDAHSLKWPSIKSINLWECPKLKTFGSEVRNERKLRKPRAKEPSSGSFPARESSGLFNRCLESCVSRHRNYSPAQGKSNSINKEITLTKEEEQNVSETENQAKMLSLFQYNMIESLENLEELSIHLCDSLEVIFELEGLNAEESNIFNNLTVLSLIYLPKLLHIWKKDPRDIKGFNYLRLLRVWECGSLKCLFTPSIAKLLVKLEEIEVYSCNEMEEFLGKELGDEENRDVIAFPLVKTLKLGNLRKLECFHTEDNHAFEWPSLDKITIVGCPKLKMLVSTSTKTPKLKGVHMKSRTFQPMVEGDLNATIQHIIKGEGLNQFSSPPFYDIRSYEAGYDKDVFDF</sequence>
<dbReference type="GO" id="GO:0005524">
    <property type="term" value="F:ATP binding"/>
    <property type="evidence" value="ECO:0007669"/>
    <property type="project" value="UniProtKB-KW"/>
</dbReference>
<dbReference type="Gene3D" id="1.10.10.10">
    <property type="entry name" value="Winged helix-like DNA-binding domain superfamily/Winged helix DNA-binding domain"/>
    <property type="match status" value="1"/>
</dbReference>
<dbReference type="InterPro" id="IPR036388">
    <property type="entry name" value="WH-like_DNA-bd_sf"/>
</dbReference>
<keyword evidence="4" id="KW-0547">Nucleotide-binding</keyword>
<dbReference type="InterPro" id="IPR002182">
    <property type="entry name" value="NB-ARC"/>
</dbReference>
<evidence type="ECO:0000256" key="5">
    <source>
        <dbReference type="ARBA" id="ARBA00022821"/>
    </source>
</evidence>
<evidence type="ECO:0000256" key="3">
    <source>
        <dbReference type="ARBA" id="ARBA00022737"/>
    </source>
</evidence>
<dbReference type="InterPro" id="IPR027417">
    <property type="entry name" value="P-loop_NTPase"/>
</dbReference>
<dbReference type="SUPFAM" id="SSF52047">
    <property type="entry name" value="RNI-like"/>
    <property type="match status" value="2"/>
</dbReference>
<dbReference type="GO" id="GO:0043531">
    <property type="term" value="F:ADP binding"/>
    <property type="evidence" value="ECO:0007669"/>
    <property type="project" value="InterPro"/>
</dbReference>
<evidence type="ECO:0000313" key="11">
    <source>
        <dbReference type="RefSeq" id="XP_035541558.1"/>
    </source>
</evidence>
<feature type="domain" description="Disease resistance protein At4g27190-like leucine-rich repeats" evidence="9">
    <location>
        <begin position="856"/>
        <end position="968"/>
    </location>
</feature>
<reference evidence="11" key="1">
    <citation type="submission" date="2025-08" db="UniProtKB">
        <authorList>
            <consortium name="RefSeq"/>
        </authorList>
    </citation>
    <scope>IDENTIFICATION</scope>
    <source>
        <tissue evidence="11">Leaves</tissue>
    </source>
</reference>
<feature type="domain" description="NB-ARC" evidence="8">
    <location>
        <begin position="155"/>
        <end position="319"/>
    </location>
</feature>
<keyword evidence="5" id="KW-0611">Plant defense</keyword>
<dbReference type="Gene3D" id="1.10.8.430">
    <property type="entry name" value="Helical domain of apoptotic protease-activating factors"/>
    <property type="match status" value="1"/>
</dbReference>
<dbReference type="OrthoDB" id="3794806at2759"/>
<evidence type="ECO:0000256" key="4">
    <source>
        <dbReference type="ARBA" id="ARBA00022741"/>
    </source>
</evidence>
<dbReference type="Pfam" id="PF23247">
    <property type="entry name" value="LRR_RPS2"/>
    <property type="match status" value="2"/>
</dbReference>
<accession>A0A6P9EB29</accession>
<dbReference type="PANTHER" id="PTHR33463:SF203">
    <property type="entry name" value="AAA+ ATPASE DOMAIN-CONTAINING PROTEIN"/>
    <property type="match status" value="1"/>
</dbReference>
<evidence type="ECO:0000313" key="10">
    <source>
        <dbReference type="Proteomes" id="UP000235220"/>
    </source>
</evidence>
<dbReference type="SUPFAM" id="SSF52058">
    <property type="entry name" value="L domain-like"/>
    <property type="match status" value="1"/>
</dbReference>
<dbReference type="KEGG" id="jre:108991631"/>
<dbReference type="Gene3D" id="3.40.50.300">
    <property type="entry name" value="P-loop containing nucleotide triphosphate hydrolases"/>
    <property type="match status" value="1"/>
</dbReference>
<keyword evidence="3" id="KW-0677">Repeat</keyword>
<feature type="region of interest" description="Disordered" evidence="7">
    <location>
        <begin position="1020"/>
        <end position="1043"/>
    </location>
</feature>
<keyword evidence="2" id="KW-0433">Leucine-rich repeat</keyword>
<evidence type="ECO:0000256" key="1">
    <source>
        <dbReference type="ARBA" id="ARBA00008894"/>
    </source>
</evidence>
<dbReference type="PRINTS" id="PR00364">
    <property type="entry name" value="DISEASERSIST"/>
</dbReference>
<keyword evidence="6" id="KW-0067">ATP-binding</keyword>
<dbReference type="InterPro" id="IPR042197">
    <property type="entry name" value="Apaf_helical"/>
</dbReference>
<dbReference type="InterPro" id="IPR057135">
    <property type="entry name" value="At4g27190-like_LRR"/>
</dbReference>
<dbReference type="Gene3D" id="3.80.10.10">
    <property type="entry name" value="Ribonuclease Inhibitor"/>
    <property type="match status" value="3"/>
</dbReference>